<gene>
    <name evidence="1" type="ORF">Afe05nite_84640</name>
</gene>
<accession>A0A919MJ16</accession>
<dbReference type="Proteomes" id="UP000598174">
    <property type="component" value="Unassembled WGS sequence"/>
</dbReference>
<proteinExistence type="predicted"/>
<comment type="caution">
    <text evidence="1">The sequence shown here is derived from an EMBL/GenBank/DDBJ whole genome shotgun (WGS) entry which is preliminary data.</text>
</comment>
<protein>
    <submittedName>
        <fullName evidence="1">Uncharacterized protein</fullName>
    </submittedName>
</protein>
<name>A0A919MJ16_9ACTN</name>
<evidence type="ECO:0000313" key="1">
    <source>
        <dbReference type="EMBL" id="GIE16624.1"/>
    </source>
</evidence>
<dbReference type="AlphaFoldDB" id="A0A919MJ16"/>
<keyword evidence="2" id="KW-1185">Reference proteome</keyword>
<sequence>MPPCVDLYVWVPVCEPQTLNGFIDRFVDVTEPGDERLSAFVRAYIAQDADQADWAVIAELSPNGEPADGFSLYLNAVEHYGAIITITQEGAAVLGLSLDDPDASPEVMRVAEALLNQLRTEFAAPAGCAGTELPPARSRQEWDDDALVQLRVGTLT</sequence>
<dbReference type="EMBL" id="BOMM01000092">
    <property type="protein sequence ID" value="GIE16624.1"/>
    <property type="molecule type" value="Genomic_DNA"/>
</dbReference>
<evidence type="ECO:0000313" key="2">
    <source>
        <dbReference type="Proteomes" id="UP000598174"/>
    </source>
</evidence>
<organism evidence="1 2">
    <name type="scientific">Paractinoplanes ferrugineus</name>
    <dbReference type="NCBI Taxonomy" id="113564"/>
    <lineage>
        <taxon>Bacteria</taxon>
        <taxon>Bacillati</taxon>
        <taxon>Actinomycetota</taxon>
        <taxon>Actinomycetes</taxon>
        <taxon>Micromonosporales</taxon>
        <taxon>Micromonosporaceae</taxon>
        <taxon>Paractinoplanes</taxon>
    </lineage>
</organism>
<reference evidence="1" key="1">
    <citation type="submission" date="2021-01" db="EMBL/GenBank/DDBJ databases">
        <title>Whole genome shotgun sequence of Actinoplanes ferrugineus NBRC 15555.</title>
        <authorList>
            <person name="Komaki H."/>
            <person name="Tamura T."/>
        </authorList>
    </citation>
    <scope>NUCLEOTIDE SEQUENCE</scope>
    <source>
        <strain evidence="1">NBRC 15555</strain>
    </source>
</reference>